<keyword evidence="5" id="KW-0809">Transit peptide</keyword>
<sequence length="496" mass="55973">MFSRTCLKPQFKEFSRSLQNTRKLLYQNNMKFSTILLKKQKPNDNVLCVKVQKSEFLGKPENLKKLTQYFKRNIQNSAVAGLVINVNNDSSTIIEKSDIITNAADQTVAQILDTTLNTPVEDQLIPRSIEVLESSINPQSVSDFTETPIASTSTIVNETIPEPPPIPDIPFAEVVEQLNALGQPTFASLGLGGWTPVGLIQSCFEYLNVTMGVPWWETIIIGTLVIRICLFPLVIIAQRNAAKMNNNLPQLQAIQLKLTDARQSGNQLEAARYSQEMMLFMKEKQVNPLKNMIVPLAQMPVFVSFFMSLRQMSNIPVESLKTGGLWWFTDLTLPDQFFVMPVVTSLTLWLTIELGTDAAKLSSQNMQTMKYVLRALPVCILPFTVNFPGAILVYWTASNFISLAQVGFLKIPAVRDYFKIEKHVSIDPQTLPVKPKGFTEGIKDSWSNMKIVRELEERRRLDEIQFRRAGKVPIVKTYKQDPTKQINPSAVSAKKR</sequence>
<dbReference type="InterPro" id="IPR001708">
    <property type="entry name" value="YidC/ALB3/OXA1/COX18"/>
</dbReference>
<name>A0ABD2P0E2_9CUCU</name>
<dbReference type="NCBIfam" id="TIGR03592">
    <property type="entry name" value="yidC_oxa1_cterm"/>
    <property type="match status" value="1"/>
</dbReference>
<keyword evidence="3 9" id="KW-0812">Transmembrane</keyword>
<proteinExistence type="inferred from homology"/>
<keyword evidence="7" id="KW-0496">Mitochondrion</keyword>
<keyword evidence="8 10" id="KW-0472">Membrane</keyword>
<dbReference type="EMBL" id="JABFTP020000165">
    <property type="protein sequence ID" value="KAL3284431.1"/>
    <property type="molecule type" value="Genomic_DNA"/>
</dbReference>
<evidence type="ECO:0000256" key="4">
    <source>
        <dbReference type="ARBA" id="ARBA00022792"/>
    </source>
</evidence>
<evidence type="ECO:0000256" key="8">
    <source>
        <dbReference type="ARBA" id="ARBA00023136"/>
    </source>
</evidence>
<dbReference type="Pfam" id="PF02096">
    <property type="entry name" value="60KD_IMP"/>
    <property type="match status" value="1"/>
</dbReference>
<dbReference type="InterPro" id="IPR028055">
    <property type="entry name" value="YidC/Oxa/ALB_C"/>
</dbReference>
<feature type="transmembrane region" description="Helical" evidence="10">
    <location>
        <begin position="371"/>
        <end position="395"/>
    </location>
</feature>
<evidence type="ECO:0000313" key="12">
    <source>
        <dbReference type="EMBL" id="KAL3284431.1"/>
    </source>
</evidence>
<feature type="transmembrane region" description="Helical" evidence="10">
    <location>
        <begin position="215"/>
        <end position="237"/>
    </location>
</feature>
<gene>
    <name evidence="12" type="ORF">HHI36_018590</name>
</gene>
<keyword evidence="4" id="KW-0999">Mitochondrion inner membrane</keyword>
<dbReference type="PANTHER" id="PTHR12428:SF66">
    <property type="entry name" value="MITOCHONDRIAL INNER MEMBRANE PROTEIN OXA1L"/>
    <property type="match status" value="1"/>
</dbReference>
<comment type="similarity">
    <text evidence="2 9">Belongs to the OXA1/ALB3/YidC family.</text>
</comment>
<dbReference type="GO" id="GO:0005743">
    <property type="term" value="C:mitochondrial inner membrane"/>
    <property type="evidence" value="ECO:0007669"/>
    <property type="project" value="UniProtKB-SubCell"/>
</dbReference>
<evidence type="ECO:0000256" key="7">
    <source>
        <dbReference type="ARBA" id="ARBA00023128"/>
    </source>
</evidence>
<organism evidence="12 13">
    <name type="scientific">Cryptolaemus montrouzieri</name>
    <dbReference type="NCBI Taxonomy" id="559131"/>
    <lineage>
        <taxon>Eukaryota</taxon>
        <taxon>Metazoa</taxon>
        <taxon>Ecdysozoa</taxon>
        <taxon>Arthropoda</taxon>
        <taxon>Hexapoda</taxon>
        <taxon>Insecta</taxon>
        <taxon>Pterygota</taxon>
        <taxon>Neoptera</taxon>
        <taxon>Endopterygota</taxon>
        <taxon>Coleoptera</taxon>
        <taxon>Polyphaga</taxon>
        <taxon>Cucujiformia</taxon>
        <taxon>Coccinelloidea</taxon>
        <taxon>Coccinellidae</taxon>
        <taxon>Scymninae</taxon>
        <taxon>Scymnini</taxon>
        <taxon>Cryptolaemus</taxon>
    </lineage>
</organism>
<comment type="subcellular location">
    <subcellularLocation>
        <location evidence="9">Membrane</location>
        <topology evidence="9">Multi-pass membrane protein</topology>
    </subcellularLocation>
    <subcellularLocation>
        <location evidence="1">Mitochondrion inner membrane</location>
        <topology evidence="1">Multi-pass membrane protein</topology>
    </subcellularLocation>
</comment>
<accession>A0ABD2P0E2</accession>
<feature type="domain" description="Membrane insertase YidC/Oxa/ALB C-terminal" evidence="11">
    <location>
        <begin position="215"/>
        <end position="406"/>
    </location>
</feature>
<evidence type="ECO:0000256" key="10">
    <source>
        <dbReference type="SAM" id="Phobius"/>
    </source>
</evidence>
<keyword evidence="13" id="KW-1185">Reference proteome</keyword>
<evidence type="ECO:0000256" key="1">
    <source>
        <dbReference type="ARBA" id="ARBA00004448"/>
    </source>
</evidence>
<dbReference type="AlphaFoldDB" id="A0ABD2P0E2"/>
<dbReference type="Proteomes" id="UP001516400">
    <property type="component" value="Unassembled WGS sequence"/>
</dbReference>
<dbReference type="CDD" id="cd20069">
    <property type="entry name" value="5TM_Oxa1-like"/>
    <property type="match status" value="1"/>
</dbReference>
<evidence type="ECO:0000256" key="6">
    <source>
        <dbReference type="ARBA" id="ARBA00022989"/>
    </source>
</evidence>
<evidence type="ECO:0000256" key="3">
    <source>
        <dbReference type="ARBA" id="ARBA00022692"/>
    </source>
</evidence>
<evidence type="ECO:0000313" key="13">
    <source>
        <dbReference type="Proteomes" id="UP001516400"/>
    </source>
</evidence>
<comment type="caution">
    <text evidence="12">The sequence shown here is derived from an EMBL/GenBank/DDBJ whole genome shotgun (WGS) entry which is preliminary data.</text>
</comment>
<reference evidence="12 13" key="1">
    <citation type="journal article" date="2021" name="BMC Biol.">
        <title>Horizontally acquired antibacterial genes associated with adaptive radiation of ladybird beetles.</title>
        <authorList>
            <person name="Li H.S."/>
            <person name="Tang X.F."/>
            <person name="Huang Y.H."/>
            <person name="Xu Z.Y."/>
            <person name="Chen M.L."/>
            <person name="Du X.Y."/>
            <person name="Qiu B.Y."/>
            <person name="Chen P.T."/>
            <person name="Zhang W."/>
            <person name="Slipinski A."/>
            <person name="Escalona H.E."/>
            <person name="Waterhouse R.M."/>
            <person name="Zwick A."/>
            <person name="Pang H."/>
        </authorList>
    </citation>
    <scope>NUCLEOTIDE SEQUENCE [LARGE SCALE GENOMIC DNA]</scope>
    <source>
        <strain evidence="12">SYSU2018</strain>
    </source>
</reference>
<evidence type="ECO:0000256" key="5">
    <source>
        <dbReference type="ARBA" id="ARBA00022946"/>
    </source>
</evidence>
<protein>
    <recommendedName>
        <fullName evidence="11">Membrane insertase YidC/Oxa/ALB C-terminal domain-containing protein</fullName>
    </recommendedName>
</protein>
<dbReference type="PANTHER" id="PTHR12428">
    <property type="entry name" value="OXA1"/>
    <property type="match status" value="1"/>
</dbReference>
<evidence type="ECO:0000256" key="9">
    <source>
        <dbReference type="RuleBase" id="RU003945"/>
    </source>
</evidence>
<keyword evidence="6 10" id="KW-1133">Transmembrane helix</keyword>
<evidence type="ECO:0000256" key="2">
    <source>
        <dbReference type="ARBA" id="ARBA00009877"/>
    </source>
</evidence>
<evidence type="ECO:0000259" key="11">
    <source>
        <dbReference type="Pfam" id="PF02096"/>
    </source>
</evidence>